<gene>
    <name evidence="3" type="ORF">WMG39_29325</name>
</gene>
<reference evidence="3 4" key="1">
    <citation type="journal article" date="2020" name="Harmful Algae">
        <title>Molecular and morphological characterization of a novel dihydroanatoxin-a producing Microcoleus species (cyanobacteria) from the Russian River, California, USA.</title>
        <authorList>
            <person name="Conklin K.Y."/>
            <person name="Stancheva R."/>
            <person name="Otten T.G."/>
            <person name="Fadness R."/>
            <person name="Boyer G.L."/>
            <person name="Read B."/>
            <person name="Zhang X."/>
            <person name="Sheath R.G."/>
        </authorList>
    </citation>
    <scope>NUCLEOTIDE SEQUENCE [LARGE SCALE GENOMIC DNA]</scope>
    <source>
        <strain evidence="3 4">PTRS2</strain>
    </source>
</reference>
<feature type="compositionally biased region" description="Polar residues" evidence="2">
    <location>
        <begin position="257"/>
        <end position="267"/>
    </location>
</feature>
<organism evidence="3 4">
    <name type="scientific">Microcoleus anatoxicus PTRS2</name>
    <dbReference type="NCBI Taxonomy" id="2705321"/>
    <lineage>
        <taxon>Bacteria</taxon>
        <taxon>Bacillati</taxon>
        <taxon>Cyanobacteriota</taxon>
        <taxon>Cyanophyceae</taxon>
        <taxon>Oscillatoriophycideae</taxon>
        <taxon>Oscillatoriales</taxon>
        <taxon>Microcoleaceae</taxon>
        <taxon>Microcoleus</taxon>
        <taxon>Microcoleus anatoxicus</taxon>
    </lineage>
</organism>
<evidence type="ECO:0000256" key="2">
    <source>
        <dbReference type="SAM" id="MobiDB-lite"/>
    </source>
</evidence>
<protein>
    <submittedName>
        <fullName evidence="3">Uncharacterized protein</fullName>
    </submittedName>
</protein>
<sequence length="267" mass="28371">AGRTAAQTALKALRSAIASGNPQTARSPLNTATAAVEQHIASVASNRAQWEQQKAAAEQALGELEDLIIGLKADPVAKRWQTPLIDKLAAKLPTGIAAVAAEQFDQPALILAAAKTQEQEIIATANAAQIQADQRDYIAKSIAETLAEMGFFVNEPQLEHPDHPNAALILKAATNSGKGISISVPVEGEVWYNVDGYSKTTEAAVGGGTAAVCDEAEKVLTEMHDRLGAEFGIKMSEVTWEGKDPDRELIEADELPNNDQQQNRTGN</sequence>
<evidence type="ECO:0000313" key="3">
    <source>
        <dbReference type="EMBL" id="MEK0188918.1"/>
    </source>
</evidence>
<dbReference type="RefSeq" id="WP_340542302.1">
    <property type="nucleotide sequence ID" value="NZ_JBBLXS010000829.1"/>
</dbReference>
<name>A0ABU8YXJ4_9CYAN</name>
<keyword evidence="4" id="KW-1185">Reference proteome</keyword>
<evidence type="ECO:0000313" key="4">
    <source>
        <dbReference type="Proteomes" id="UP001384579"/>
    </source>
</evidence>
<keyword evidence="1" id="KW-0175">Coiled coil</keyword>
<evidence type="ECO:0000256" key="1">
    <source>
        <dbReference type="SAM" id="Coils"/>
    </source>
</evidence>
<proteinExistence type="predicted"/>
<feature type="coiled-coil region" evidence="1">
    <location>
        <begin position="40"/>
        <end position="74"/>
    </location>
</feature>
<accession>A0ABU8YXJ4</accession>
<feature type="region of interest" description="Disordered" evidence="2">
    <location>
        <begin position="242"/>
        <end position="267"/>
    </location>
</feature>
<feature type="non-terminal residue" evidence="3">
    <location>
        <position position="1"/>
    </location>
</feature>
<dbReference type="Proteomes" id="UP001384579">
    <property type="component" value="Unassembled WGS sequence"/>
</dbReference>
<comment type="caution">
    <text evidence="3">The sequence shown here is derived from an EMBL/GenBank/DDBJ whole genome shotgun (WGS) entry which is preliminary data.</text>
</comment>
<dbReference type="EMBL" id="JBBLXS010000829">
    <property type="protein sequence ID" value="MEK0188918.1"/>
    <property type="molecule type" value="Genomic_DNA"/>
</dbReference>